<accession>A0A6S5RND8</accession>
<dbReference type="EMBL" id="AP022213">
    <property type="protein sequence ID" value="BBT16938.1"/>
    <property type="molecule type" value="Genomic_DNA"/>
</dbReference>
<evidence type="ECO:0000313" key="2">
    <source>
        <dbReference type="EMBL" id="BBT16938.1"/>
    </source>
</evidence>
<name>A0A6S5RND8_9GAMM</name>
<proteinExistence type="predicted"/>
<protein>
    <recommendedName>
        <fullName evidence="1">Tsi6 domain-containing protein</fullName>
    </recommendedName>
</protein>
<evidence type="ECO:0000313" key="3">
    <source>
        <dbReference type="Proteomes" id="UP000515591"/>
    </source>
</evidence>
<dbReference type="AlphaFoldDB" id="A0A6S5RND8"/>
<dbReference type="InterPro" id="IPR040818">
    <property type="entry name" value="Tsi6"/>
</dbReference>
<organism evidence="2 3">
    <name type="scientific">Metapseudomonas otitidis</name>
    <dbReference type="NCBI Taxonomy" id="319939"/>
    <lineage>
        <taxon>Bacteria</taxon>
        <taxon>Pseudomonadati</taxon>
        <taxon>Pseudomonadota</taxon>
        <taxon>Gammaproteobacteria</taxon>
        <taxon>Pseudomonadales</taxon>
        <taxon>Pseudomonadaceae</taxon>
        <taxon>Metapseudomonas</taxon>
    </lineage>
</organism>
<feature type="domain" description="Tsi6" evidence="1">
    <location>
        <begin position="3"/>
        <end position="84"/>
    </location>
</feature>
<gene>
    <name evidence="2" type="ORF">WP8S17C03_29870</name>
</gene>
<dbReference type="RefSeq" id="WP_182850111.1">
    <property type="nucleotide sequence ID" value="NZ_AP022213.1"/>
</dbReference>
<dbReference type="Pfam" id="PF18660">
    <property type="entry name" value="Tsi6"/>
    <property type="match status" value="1"/>
</dbReference>
<reference evidence="2 3" key="1">
    <citation type="submission" date="2019-12" db="EMBL/GenBank/DDBJ databases">
        <title>complete genome sequences of Pseudomonas otitidis str. WP8-S17-CRE-03 isolated from wastewater treatment plant effluent.</title>
        <authorList>
            <person name="Sekizuka T."/>
            <person name="Itokawa K."/>
            <person name="Yatsu K."/>
            <person name="Inamine Y."/>
            <person name="Kuroda M."/>
        </authorList>
    </citation>
    <scope>NUCLEOTIDE SEQUENCE [LARGE SCALE GENOMIC DNA]</scope>
    <source>
        <strain evidence="2 3">WP8-S17-CRE-03</strain>
    </source>
</reference>
<evidence type="ECO:0000259" key="1">
    <source>
        <dbReference type="Pfam" id="PF18660"/>
    </source>
</evidence>
<dbReference type="Proteomes" id="UP000515591">
    <property type="component" value="Chromosome"/>
</dbReference>
<sequence length="94" mass="10534">MSLLEPLDHALALVRERRQRLPGFAPYGQAEAELVYLRRAVQDPALDRTPLHQGSLGALAVKEFEETDPELARALKDAHWIAAQLARGVKVQWP</sequence>